<proteinExistence type="predicted"/>
<gene>
    <name evidence="1" type="ORF">K3G42_020169</name>
</gene>
<accession>A0ACB8FQ87</accession>
<organism evidence="1 2">
    <name type="scientific">Sphaerodactylus townsendi</name>
    <dbReference type="NCBI Taxonomy" id="933632"/>
    <lineage>
        <taxon>Eukaryota</taxon>
        <taxon>Metazoa</taxon>
        <taxon>Chordata</taxon>
        <taxon>Craniata</taxon>
        <taxon>Vertebrata</taxon>
        <taxon>Euteleostomi</taxon>
        <taxon>Lepidosauria</taxon>
        <taxon>Squamata</taxon>
        <taxon>Bifurcata</taxon>
        <taxon>Gekkota</taxon>
        <taxon>Sphaerodactylidae</taxon>
        <taxon>Sphaerodactylus</taxon>
    </lineage>
</organism>
<reference evidence="1" key="1">
    <citation type="submission" date="2021-08" db="EMBL/GenBank/DDBJ databases">
        <title>The first chromosome-level gecko genome reveals the dynamic sex chromosomes of Neotropical dwarf geckos (Sphaerodactylidae: Sphaerodactylus).</title>
        <authorList>
            <person name="Pinto B.J."/>
            <person name="Keating S.E."/>
            <person name="Gamble T."/>
        </authorList>
    </citation>
    <scope>NUCLEOTIDE SEQUENCE</scope>
    <source>
        <strain evidence="1">TG3544</strain>
    </source>
</reference>
<name>A0ACB8FQ87_9SAUR</name>
<comment type="caution">
    <text evidence="1">The sequence shown here is derived from an EMBL/GenBank/DDBJ whole genome shotgun (WGS) entry which is preliminary data.</text>
</comment>
<sequence>MRSLARVTRLVGFLSVLFTRTWELQLHPKQETLLKHLSSYEIVTPMRVNDFGEIFPHANHFKRRKRSTLADAIPFRTHYRFRAYGQVFQLNLSADTSFIAPHYTEEHIGATESHLPSDLQHCFYHGYVDAKETHRAVFSLCGGLENIPVLVLVDFVNQR</sequence>
<protein>
    <submittedName>
        <fullName evidence="1">Uncharacterized protein</fullName>
    </submittedName>
</protein>
<evidence type="ECO:0000313" key="2">
    <source>
        <dbReference type="Proteomes" id="UP000827872"/>
    </source>
</evidence>
<evidence type="ECO:0000313" key="1">
    <source>
        <dbReference type="EMBL" id="KAH8007326.1"/>
    </source>
</evidence>
<dbReference type="Proteomes" id="UP000827872">
    <property type="component" value="Linkage Group LG06"/>
</dbReference>
<keyword evidence="2" id="KW-1185">Reference proteome</keyword>
<dbReference type="EMBL" id="CM037619">
    <property type="protein sequence ID" value="KAH8007326.1"/>
    <property type="molecule type" value="Genomic_DNA"/>
</dbReference>